<keyword evidence="1" id="KW-0805">Transcription regulation</keyword>
<organism evidence="7 8">
    <name type="scientific">Canna indica</name>
    <name type="common">Indian-shot</name>
    <dbReference type="NCBI Taxonomy" id="4628"/>
    <lineage>
        <taxon>Eukaryota</taxon>
        <taxon>Viridiplantae</taxon>
        <taxon>Streptophyta</taxon>
        <taxon>Embryophyta</taxon>
        <taxon>Tracheophyta</taxon>
        <taxon>Spermatophyta</taxon>
        <taxon>Magnoliopsida</taxon>
        <taxon>Liliopsida</taxon>
        <taxon>Zingiberales</taxon>
        <taxon>Cannaceae</taxon>
        <taxon>Canna</taxon>
    </lineage>
</organism>
<reference evidence="7 8" key="1">
    <citation type="submission" date="2023-10" db="EMBL/GenBank/DDBJ databases">
        <title>Chromosome-scale genome assembly provides insights into flower coloration mechanisms of Canna indica.</title>
        <authorList>
            <person name="Li C."/>
        </authorList>
    </citation>
    <scope>NUCLEOTIDE SEQUENCE [LARGE SCALE GENOMIC DNA]</scope>
    <source>
        <tissue evidence="7">Flower</tissue>
    </source>
</reference>
<dbReference type="InterPro" id="IPR017930">
    <property type="entry name" value="Myb_dom"/>
</dbReference>
<evidence type="ECO:0000313" key="8">
    <source>
        <dbReference type="Proteomes" id="UP001327560"/>
    </source>
</evidence>
<dbReference type="InterPro" id="IPR025756">
    <property type="entry name" value="Myb_CC_LHEQLE"/>
</dbReference>
<keyword evidence="8" id="KW-1185">Reference proteome</keyword>
<dbReference type="NCBIfam" id="TIGR01557">
    <property type="entry name" value="myb_SHAQKYF"/>
    <property type="match status" value="1"/>
</dbReference>
<dbReference type="Pfam" id="PF00249">
    <property type="entry name" value="Myb_DNA-binding"/>
    <property type="match status" value="1"/>
</dbReference>
<evidence type="ECO:0000256" key="2">
    <source>
        <dbReference type="ARBA" id="ARBA00023125"/>
    </source>
</evidence>
<feature type="region of interest" description="Disordered" evidence="5">
    <location>
        <begin position="185"/>
        <end position="280"/>
    </location>
</feature>
<feature type="compositionally biased region" description="Polar residues" evidence="5">
    <location>
        <begin position="191"/>
        <end position="201"/>
    </location>
</feature>
<evidence type="ECO:0000313" key="7">
    <source>
        <dbReference type="EMBL" id="WOK95554.1"/>
    </source>
</evidence>
<dbReference type="PANTHER" id="PTHR31499:SF79">
    <property type="entry name" value="HTH MYB-TYPE DOMAIN-CONTAINING PROTEIN"/>
    <property type="match status" value="1"/>
</dbReference>
<protein>
    <recommendedName>
        <fullName evidence="6">HTH myb-type domain-containing protein</fullName>
    </recommendedName>
</protein>
<evidence type="ECO:0000256" key="5">
    <source>
        <dbReference type="SAM" id="MobiDB-lite"/>
    </source>
</evidence>
<dbReference type="InterPro" id="IPR046955">
    <property type="entry name" value="PHR1-like"/>
</dbReference>
<keyword evidence="4" id="KW-0539">Nucleus</keyword>
<feature type="region of interest" description="Disordered" evidence="5">
    <location>
        <begin position="105"/>
        <end position="131"/>
    </location>
</feature>
<dbReference type="GO" id="GO:0003677">
    <property type="term" value="F:DNA binding"/>
    <property type="evidence" value="ECO:0007669"/>
    <property type="project" value="UniProtKB-KW"/>
</dbReference>
<dbReference type="FunFam" id="1.10.10.60:FF:000002">
    <property type="entry name" value="Myb family transcription factor"/>
    <property type="match status" value="1"/>
</dbReference>
<evidence type="ECO:0000259" key="6">
    <source>
        <dbReference type="PROSITE" id="PS51294"/>
    </source>
</evidence>
<name>A0AAQ3JSM8_9LILI</name>
<proteinExistence type="predicted"/>
<keyword evidence="3" id="KW-0804">Transcription</keyword>
<dbReference type="GO" id="GO:0003700">
    <property type="term" value="F:DNA-binding transcription factor activity"/>
    <property type="evidence" value="ECO:0007669"/>
    <property type="project" value="InterPro"/>
</dbReference>
<dbReference type="EMBL" id="CP136890">
    <property type="protein sequence ID" value="WOK95554.1"/>
    <property type="molecule type" value="Genomic_DNA"/>
</dbReference>
<evidence type="ECO:0000256" key="3">
    <source>
        <dbReference type="ARBA" id="ARBA00023163"/>
    </source>
</evidence>
<dbReference type="AlphaFoldDB" id="A0AAQ3JSM8"/>
<accession>A0AAQ3JSM8</accession>
<dbReference type="SUPFAM" id="SSF46689">
    <property type="entry name" value="Homeodomain-like"/>
    <property type="match status" value="1"/>
</dbReference>
<dbReference type="InterPro" id="IPR009057">
    <property type="entry name" value="Homeodomain-like_sf"/>
</dbReference>
<dbReference type="Gene3D" id="1.10.10.60">
    <property type="entry name" value="Homeodomain-like"/>
    <property type="match status" value="1"/>
</dbReference>
<evidence type="ECO:0000256" key="4">
    <source>
        <dbReference type="ARBA" id="ARBA00023242"/>
    </source>
</evidence>
<dbReference type="InterPro" id="IPR006447">
    <property type="entry name" value="Myb_dom_plants"/>
</dbReference>
<gene>
    <name evidence="7" type="ORF">Cni_G04261</name>
</gene>
<feature type="compositionally biased region" description="Basic and acidic residues" evidence="5">
    <location>
        <begin position="110"/>
        <end position="127"/>
    </location>
</feature>
<feature type="domain" description="HTH myb-type" evidence="6">
    <location>
        <begin position="42"/>
        <end position="102"/>
    </location>
</feature>
<dbReference type="Pfam" id="PF14379">
    <property type="entry name" value="Myb_CC_LHEQLE"/>
    <property type="match status" value="1"/>
</dbReference>
<dbReference type="InterPro" id="IPR001005">
    <property type="entry name" value="SANT/Myb"/>
</dbReference>
<dbReference type="PROSITE" id="PS51294">
    <property type="entry name" value="HTH_MYB"/>
    <property type="match status" value="1"/>
</dbReference>
<sequence length="280" mass="30991">MYHAKKYSTVSTVPNNSQGAERVCNVGNSGGSVANTQVIPGISGKQRLRWTSDLHDRFVDAIAQLGGPDRATPKGVLRVMGVPGITIYHVKSHLQKYRLAKYLPESPADGSKDDKKDSGHLPSDKDSAPGTQFNEALKMQMEVQKRLHEQLEVQRQLQLRIEAQGRYLQKIIEEQQKLGSAIKSSEEKQKQCLSPSISDCSSKLPLPKKPRMPDQLSDAQQETNEQEFKPDLNDQELHQRSVNNGLGSEAKLNEGTSTPEQHIPKHVKIGGDSCPILNLS</sequence>
<keyword evidence="2" id="KW-0238">DNA-binding</keyword>
<dbReference type="PANTHER" id="PTHR31499">
    <property type="entry name" value="MYB FAMILY TRANSCRIPTION FACTOR PHL11"/>
    <property type="match status" value="1"/>
</dbReference>
<evidence type="ECO:0000256" key="1">
    <source>
        <dbReference type="ARBA" id="ARBA00023015"/>
    </source>
</evidence>
<dbReference type="Proteomes" id="UP001327560">
    <property type="component" value="Chromosome 1"/>
</dbReference>
<feature type="compositionally biased region" description="Basic and acidic residues" evidence="5">
    <location>
        <begin position="226"/>
        <end position="239"/>
    </location>
</feature>